<evidence type="ECO:0000256" key="5">
    <source>
        <dbReference type="ARBA" id="ARBA00023163"/>
    </source>
</evidence>
<keyword evidence="5" id="KW-0804">Transcription</keyword>
<dbReference type="SMART" id="SM00347">
    <property type="entry name" value="HTH_MARR"/>
    <property type="match status" value="1"/>
</dbReference>
<dbReference type="PANTHER" id="PTHR33164:SF5">
    <property type="entry name" value="ORGANIC HYDROPEROXIDE RESISTANCE TRANSCRIPTIONAL REGULATOR"/>
    <property type="match status" value="1"/>
</dbReference>
<keyword evidence="3" id="KW-0805">Transcription regulation</keyword>
<keyword evidence="4" id="KW-0238">DNA-binding</keyword>
<name>A0A0R1S6N4_9LACO</name>
<dbReference type="InterPro" id="IPR000835">
    <property type="entry name" value="HTH_MarR-typ"/>
</dbReference>
<dbReference type="InterPro" id="IPR039422">
    <property type="entry name" value="MarR/SlyA-like"/>
</dbReference>
<dbReference type="PATRIC" id="fig|1423739.3.peg.1101"/>
<dbReference type="Pfam" id="PF22381">
    <property type="entry name" value="Staph_reg_Sar_Rot"/>
    <property type="match status" value="1"/>
</dbReference>
<accession>A0A0R1S6N4</accession>
<dbReference type="STRING" id="1423739.FC85_GL001050"/>
<proteinExistence type="predicted"/>
<dbReference type="GO" id="GO:0005737">
    <property type="term" value="C:cytoplasm"/>
    <property type="evidence" value="ECO:0007669"/>
    <property type="project" value="UniProtKB-SubCell"/>
</dbReference>
<dbReference type="InterPro" id="IPR055166">
    <property type="entry name" value="Transc_reg_Sar_Rot_HTH"/>
</dbReference>
<dbReference type="RefSeq" id="WP_057865494.1">
    <property type="nucleotide sequence ID" value="NZ_AZEY01000090.1"/>
</dbReference>
<evidence type="ECO:0000256" key="1">
    <source>
        <dbReference type="ARBA" id="ARBA00004496"/>
    </source>
</evidence>
<evidence type="ECO:0000256" key="3">
    <source>
        <dbReference type="ARBA" id="ARBA00023015"/>
    </source>
</evidence>
<dbReference type="SUPFAM" id="SSF46785">
    <property type="entry name" value="Winged helix' DNA-binding domain"/>
    <property type="match status" value="1"/>
</dbReference>
<dbReference type="PANTHER" id="PTHR33164">
    <property type="entry name" value="TRANSCRIPTIONAL REGULATOR, MARR FAMILY"/>
    <property type="match status" value="1"/>
</dbReference>
<comment type="subcellular location">
    <subcellularLocation>
        <location evidence="1">Cytoplasm</location>
    </subcellularLocation>
</comment>
<dbReference type="AlphaFoldDB" id="A0A0R1S6N4"/>
<sequence length="153" mass="17753">MPNTQPPIQLNSQLCFQLYTANKKFNKFYQDALSPFSLTYPQYIAMLTLWQYAPLSVKELGNHLHLDSGTLTPLLKRLESHNWIKRERSHKDERTVIIQLTHMAVTNRDSVFKRVSNCFKVLNLTPQEKAACSETIATIEAHLDHYNEQHNAN</sequence>
<comment type="caution">
    <text evidence="7">The sequence shown here is derived from an EMBL/GenBank/DDBJ whole genome shotgun (WGS) entry which is preliminary data.</text>
</comment>
<feature type="domain" description="HTH marR-type" evidence="6">
    <location>
        <begin position="11"/>
        <end position="141"/>
    </location>
</feature>
<dbReference type="GO" id="GO:0003677">
    <property type="term" value="F:DNA binding"/>
    <property type="evidence" value="ECO:0007669"/>
    <property type="project" value="UniProtKB-KW"/>
</dbReference>
<dbReference type="PROSITE" id="PS50995">
    <property type="entry name" value="HTH_MARR_2"/>
    <property type="match status" value="1"/>
</dbReference>
<dbReference type="InterPro" id="IPR036388">
    <property type="entry name" value="WH-like_DNA-bd_sf"/>
</dbReference>
<reference evidence="7 8" key="1">
    <citation type="journal article" date="2015" name="Genome Announc.">
        <title>Expanding the biotechnology potential of lactobacilli through comparative genomics of 213 strains and associated genera.</title>
        <authorList>
            <person name="Sun Z."/>
            <person name="Harris H.M."/>
            <person name="McCann A."/>
            <person name="Guo C."/>
            <person name="Argimon S."/>
            <person name="Zhang W."/>
            <person name="Yang X."/>
            <person name="Jeffery I.B."/>
            <person name="Cooney J.C."/>
            <person name="Kagawa T.F."/>
            <person name="Liu W."/>
            <person name="Song Y."/>
            <person name="Salvetti E."/>
            <person name="Wrobel A."/>
            <person name="Rasinkangas P."/>
            <person name="Parkhill J."/>
            <person name="Rea M.C."/>
            <person name="O'Sullivan O."/>
            <person name="Ritari J."/>
            <person name="Douillard F.P."/>
            <person name="Paul Ross R."/>
            <person name="Yang R."/>
            <person name="Briner A.E."/>
            <person name="Felis G.E."/>
            <person name="de Vos W.M."/>
            <person name="Barrangou R."/>
            <person name="Klaenhammer T.R."/>
            <person name="Caufield P.W."/>
            <person name="Cui Y."/>
            <person name="Zhang H."/>
            <person name="O'Toole P.W."/>
        </authorList>
    </citation>
    <scope>NUCLEOTIDE SEQUENCE [LARGE SCALE GENOMIC DNA]</scope>
    <source>
        <strain evidence="7 8">DSM 14421</strain>
    </source>
</reference>
<dbReference type="Gene3D" id="1.10.10.10">
    <property type="entry name" value="Winged helix-like DNA-binding domain superfamily/Winged helix DNA-binding domain"/>
    <property type="match status" value="1"/>
</dbReference>
<protein>
    <submittedName>
        <fullName evidence="7">Organic hydroperoxide resistance transcriptional regulator</fullName>
    </submittedName>
</protein>
<dbReference type="InterPro" id="IPR036390">
    <property type="entry name" value="WH_DNA-bd_sf"/>
</dbReference>
<evidence type="ECO:0000256" key="2">
    <source>
        <dbReference type="ARBA" id="ARBA00022490"/>
    </source>
</evidence>
<dbReference type="EMBL" id="AZEY01000090">
    <property type="protein sequence ID" value="KRL64540.1"/>
    <property type="molecule type" value="Genomic_DNA"/>
</dbReference>
<dbReference type="Proteomes" id="UP000052013">
    <property type="component" value="Unassembled WGS sequence"/>
</dbReference>
<evidence type="ECO:0000313" key="8">
    <source>
        <dbReference type="Proteomes" id="UP000052013"/>
    </source>
</evidence>
<gene>
    <name evidence="7" type="ORF">FC85_GL001050</name>
</gene>
<dbReference type="GO" id="GO:0006950">
    <property type="term" value="P:response to stress"/>
    <property type="evidence" value="ECO:0007669"/>
    <property type="project" value="TreeGrafter"/>
</dbReference>
<evidence type="ECO:0000259" key="6">
    <source>
        <dbReference type="PROSITE" id="PS50995"/>
    </source>
</evidence>
<organism evidence="7 8">
    <name type="scientific">Lentilactobacillus diolivorans DSM 14421</name>
    <dbReference type="NCBI Taxonomy" id="1423739"/>
    <lineage>
        <taxon>Bacteria</taxon>
        <taxon>Bacillati</taxon>
        <taxon>Bacillota</taxon>
        <taxon>Bacilli</taxon>
        <taxon>Lactobacillales</taxon>
        <taxon>Lactobacillaceae</taxon>
        <taxon>Lentilactobacillus</taxon>
    </lineage>
</organism>
<evidence type="ECO:0000256" key="4">
    <source>
        <dbReference type="ARBA" id="ARBA00023125"/>
    </source>
</evidence>
<dbReference type="GO" id="GO:0003700">
    <property type="term" value="F:DNA-binding transcription factor activity"/>
    <property type="evidence" value="ECO:0007669"/>
    <property type="project" value="InterPro"/>
</dbReference>
<keyword evidence="2" id="KW-0963">Cytoplasm</keyword>
<evidence type="ECO:0000313" key="7">
    <source>
        <dbReference type="EMBL" id="KRL64540.1"/>
    </source>
</evidence>